<dbReference type="EMBL" id="JARGEQ010000084">
    <property type="protein sequence ID" value="MDF1586475.1"/>
    <property type="molecule type" value="Genomic_DNA"/>
</dbReference>
<evidence type="ECO:0000256" key="4">
    <source>
        <dbReference type="ARBA" id="ARBA00022840"/>
    </source>
</evidence>
<keyword evidence="6" id="KW-0418">Kinase</keyword>
<dbReference type="PANTHER" id="PTHR43851">
    <property type="match status" value="1"/>
</dbReference>
<accession>A0AAP3XR96</accession>
<name>A0AAP3XR96_9PROT</name>
<evidence type="ECO:0000256" key="2">
    <source>
        <dbReference type="ARBA" id="ARBA00022679"/>
    </source>
</evidence>
<sequence>MSDIPDRRTEPASENSLGGRVRRYARVGGTVAGQAARIAGNRFLGGAFDRGRHAGELREALGGLKGPLMKVAQLMATIPDALPAEYAAELAQLQSQAPPMGKPFVRRRMASELGPDWQRHFAEFPLEASNAASLGQVHKARLGDGRLVACKLQYPGMESAVEADLAQLRVIFSLYRRWDAAIDPSRIYEEIAARLREELDYSREARHMALYGEMLAQQPRVHVPGVVGELSTHRLLVMDWLEGRPLLSFKEAPQEVRNELALNMFHAWYRPFYGYGVIHGDPHLGNYTADAGLDVNLLDFGCIRVFPPRFVKGVIDLYWALARGDRDLAVSAYETWGFTGLSHEVLDILNEWAAFLYAPLMENKPRLIQDGATGREGRQVAERVHQRLREAGGVMPPREFVFMDRAAVGLGSVFMHLAAEVNWHELFMGLIEGFDVDVLAERQRAALERHRLEAPA</sequence>
<proteinExistence type="inferred from homology"/>
<reference evidence="6 7" key="1">
    <citation type="submission" date="2023-03" db="EMBL/GenBank/DDBJ databases">
        <title>YIM 152171 draft genome.</title>
        <authorList>
            <person name="Yang Z."/>
        </authorList>
    </citation>
    <scope>NUCLEOTIDE SEQUENCE [LARGE SCALE GENOMIC DNA]</scope>
    <source>
        <strain evidence="6 7">YIM 152171</strain>
    </source>
</reference>
<feature type="domain" description="ABC1 atypical kinase-like" evidence="5">
    <location>
        <begin position="92"/>
        <end position="328"/>
    </location>
</feature>
<keyword evidence="3" id="KW-0547">Nucleotide-binding</keyword>
<evidence type="ECO:0000256" key="1">
    <source>
        <dbReference type="ARBA" id="ARBA00009670"/>
    </source>
</evidence>
<evidence type="ECO:0000256" key="3">
    <source>
        <dbReference type="ARBA" id="ARBA00022741"/>
    </source>
</evidence>
<gene>
    <name evidence="6" type="ORF">PZ740_08770</name>
</gene>
<dbReference type="InterPro" id="IPR034646">
    <property type="entry name" value="ADCK3_dom"/>
</dbReference>
<dbReference type="GO" id="GO:0016301">
    <property type="term" value="F:kinase activity"/>
    <property type="evidence" value="ECO:0007669"/>
    <property type="project" value="UniProtKB-KW"/>
</dbReference>
<keyword evidence="2" id="KW-0808">Transferase</keyword>
<dbReference type="InterPro" id="IPR004147">
    <property type="entry name" value="ABC1_dom"/>
</dbReference>
<comment type="similarity">
    <text evidence="1">Belongs to the protein kinase superfamily. ADCK protein kinase family.</text>
</comment>
<keyword evidence="7" id="KW-1185">Reference proteome</keyword>
<dbReference type="RefSeq" id="WP_327788891.1">
    <property type="nucleotide sequence ID" value="NZ_JARGEQ010000084.1"/>
</dbReference>
<organism evidence="6 7">
    <name type="scientific">Marinimicrococcus flavescens</name>
    <dbReference type="NCBI Taxonomy" id="3031815"/>
    <lineage>
        <taxon>Bacteria</taxon>
        <taxon>Pseudomonadati</taxon>
        <taxon>Pseudomonadota</taxon>
        <taxon>Alphaproteobacteria</taxon>
        <taxon>Geminicoccales</taxon>
        <taxon>Geminicoccaceae</taxon>
        <taxon>Marinimicrococcus</taxon>
    </lineage>
</organism>
<dbReference type="GO" id="GO:0005524">
    <property type="term" value="F:ATP binding"/>
    <property type="evidence" value="ECO:0007669"/>
    <property type="project" value="UniProtKB-KW"/>
</dbReference>
<dbReference type="PANTHER" id="PTHR43851:SF3">
    <property type="entry name" value="COENZYME Q8"/>
    <property type="match status" value="1"/>
</dbReference>
<evidence type="ECO:0000259" key="5">
    <source>
        <dbReference type="Pfam" id="PF03109"/>
    </source>
</evidence>
<dbReference type="InterPro" id="IPR011009">
    <property type="entry name" value="Kinase-like_dom_sf"/>
</dbReference>
<dbReference type="Pfam" id="PF03109">
    <property type="entry name" value="ABC1"/>
    <property type="match status" value="1"/>
</dbReference>
<evidence type="ECO:0000313" key="6">
    <source>
        <dbReference type="EMBL" id="MDF1586475.1"/>
    </source>
</evidence>
<evidence type="ECO:0000313" key="7">
    <source>
        <dbReference type="Proteomes" id="UP001301140"/>
    </source>
</evidence>
<dbReference type="AlphaFoldDB" id="A0AAP3XR96"/>
<comment type="caution">
    <text evidence="6">The sequence shown here is derived from an EMBL/GenBank/DDBJ whole genome shotgun (WGS) entry which is preliminary data.</text>
</comment>
<keyword evidence="4" id="KW-0067">ATP-binding</keyword>
<dbReference type="CDD" id="cd13970">
    <property type="entry name" value="ABC1_ADCK3"/>
    <property type="match status" value="1"/>
</dbReference>
<dbReference type="SUPFAM" id="SSF56112">
    <property type="entry name" value="Protein kinase-like (PK-like)"/>
    <property type="match status" value="1"/>
</dbReference>
<dbReference type="Proteomes" id="UP001301140">
    <property type="component" value="Unassembled WGS sequence"/>
</dbReference>
<protein>
    <submittedName>
        <fullName evidence="6">AarF/ABC1/UbiB kinase family protein</fullName>
    </submittedName>
</protein>
<dbReference type="InterPro" id="IPR051409">
    <property type="entry name" value="Atypical_kinase_ADCK"/>
</dbReference>